<dbReference type="Proteomes" id="UP000305361">
    <property type="component" value="Segment"/>
</dbReference>
<evidence type="ECO:0000256" key="1">
    <source>
        <dbReference type="SAM" id="MobiDB-lite"/>
    </source>
</evidence>
<name>A0A4Y1NR27_9CAUD</name>
<proteinExistence type="predicted"/>
<protein>
    <submittedName>
        <fullName evidence="2">Uncharacterized protein</fullName>
    </submittedName>
</protein>
<feature type="region of interest" description="Disordered" evidence="1">
    <location>
        <begin position="40"/>
        <end position="64"/>
    </location>
</feature>
<evidence type="ECO:0000313" key="3">
    <source>
        <dbReference type="Proteomes" id="UP000305361"/>
    </source>
</evidence>
<reference evidence="2 3" key="1">
    <citation type="journal article" date="2019" name="J. Basic Microbiol.">
        <title>Complete genome sequence analysis of temperate Erwinia bacteriophages 49 and 59.</title>
        <authorList>
            <person name="Zlatohurska M."/>
            <person name="Gorb T."/>
            <person name="Romaniuk L."/>
            <person name="Korol N."/>
            <person name="Faidiuk Y."/>
            <person name="Kropinski A.M."/>
            <person name="Kushkina A."/>
            <person name="Tovkach F."/>
        </authorList>
    </citation>
    <scope>NUCLEOTIDE SEQUENCE [LARGE SCALE GENOMIC DNA]</scope>
</reference>
<accession>A0A4Y1NR27</accession>
<keyword evidence="3" id="KW-1185">Reference proteome</keyword>
<sequence>MSAGAPRKRVGRKRLPCRSHLARPVLSLYALQTQPIIKSKTIATPENSELGRPKNMPRARTAYA</sequence>
<dbReference type="EMBL" id="MH443100">
    <property type="protein sequence ID" value="AXH43449.1"/>
    <property type="molecule type" value="Genomic_DNA"/>
</dbReference>
<organism evidence="2 3">
    <name type="scientific">Erwinia phage vB_EhrS_49</name>
    <dbReference type="NCBI Taxonomy" id="2283026"/>
    <lineage>
        <taxon>Viruses</taxon>
        <taxon>Duplodnaviria</taxon>
        <taxon>Heunggongvirae</taxon>
        <taxon>Uroviricota</taxon>
        <taxon>Caudoviricetes</taxon>
        <taxon>Feofaniavirus</taxon>
        <taxon>Feofaniavirus Eho49</taxon>
    </lineage>
</organism>
<evidence type="ECO:0000313" key="2">
    <source>
        <dbReference type="EMBL" id="AXH43449.1"/>
    </source>
</evidence>
<gene>
    <name evidence="2" type="ORF">MZUP3_270</name>
</gene>